<evidence type="ECO:0000313" key="1">
    <source>
        <dbReference type="EMBL" id="MFC5358131.1"/>
    </source>
</evidence>
<dbReference type="Proteomes" id="UP001596166">
    <property type="component" value="Unassembled WGS sequence"/>
</dbReference>
<protein>
    <submittedName>
        <fullName evidence="1">Uncharacterized protein</fullName>
    </submittedName>
</protein>
<keyword evidence="2" id="KW-1185">Reference proteome</keyword>
<accession>A0ABW0GC31</accession>
<dbReference type="EMBL" id="JBHSLC010000081">
    <property type="protein sequence ID" value="MFC5358131.1"/>
    <property type="molecule type" value="Genomic_DNA"/>
</dbReference>
<gene>
    <name evidence="1" type="ORF">ACFPMG_24395</name>
</gene>
<proteinExistence type="predicted"/>
<organism evidence="1 2">
    <name type="scientific">Azospirillum himalayense</name>
    <dbReference type="NCBI Taxonomy" id="654847"/>
    <lineage>
        <taxon>Bacteria</taxon>
        <taxon>Pseudomonadati</taxon>
        <taxon>Pseudomonadota</taxon>
        <taxon>Alphaproteobacteria</taxon>
        <taxon>Rhodospirillales</taxon>
        <taxon>Azospirillaceae</taxon>
        <taxon>Azospirillum</taxon>
    </lineage>
</organism>
<sequence>MAQTPQHAPATALRTLLSVAGEAADWMCEAHEGTAQHERGVELRKAITVFQTAQRAAMPTLAPDLLDFAEWVKSNLAVLKHNGDRIPEAVRGEILSGIIERADAAIAQAPNL</sequence>
<dbReference type="RefSeq" id="WP_376997825.1">
    <property type="nucleotide sequence ID" value="NZ_JBHSLC010000081.1"/>
</dbReference>
<reference evidence="2" key="1">
    <citation type="journal article" date="2019" name="Int. J. Syst. Evol. Microbiol.">
        <title>The Global Catalogue of Microorganisms (GCM) 10K type strain sequencing project: providing services to taxonomists for standard genome sequencing and annotation.</title>
        <authorList>
            <consortium name="The Broad Institute Genomics Platform"/>
            <consortium name="The Broad Institute Genome Sequencing Center for Infectious Disease"/>
            <person name="Wu L."/>
            <person name="Ma J."/>
        </authorList>
    </citation>
    <scope>NUCLEOTIDE SEQUENCE [LARGE SCALE GENOMIC DNA]</scope>
    <source>
        <strain evidence="2">CCUG 58760</strain>
    </source>
</reference>
<evidence type="ECO:0000313" key="2">
    <source>
        <dbReference type="Proteomes" id="UP001596166"/>
    </source>
</evidence>
<comment type="caution">
    <text evidence="1">The sequence shown here is derived from an EMBL/GenBank/DDBJ whole genome shotgun (WGS) entry which is preliminary data.</text>
</comment>
<name>A0ABW0GC31_9PROT</name>